<accession>A0A4Y2SUE4</accession>
<evidence type="ECO:0000313" key="2">
    <source>
        <dbReference type="Proteomes" id="UP000499080"/>
    </source>
</evidence>
<organism evidence="1 2">
    <name type="scientific">Araneus ventricosus</name>
    <name type="common">Orbweaver spider</name>
    <name type="synonym">Epeira ventricosa</name>
    <dbReference type="NCBI Taxonomy" id="182803"/>
    <lineage>
        <taxon>Eukaryota</taxon>
        <taxon>Metazoa</taxon>
        <taxon>Ecdysozoa</taxon>
        <taxon>Arthropoda</taxon>
        <taxon>Chelicerata</taxon>
        <taxon>Arachnida</taxon>
        <taxon>Araneae</taxon>
        <taxon>Araneomorphae</taxon>
        <taxon>Entelegynae</taxon>
        <taxon>Araneoidea</taxon>
        <taxon>Araneidae</taxon>
        <taxon>Araneus</taxon>
    </lineage>
</organism>
<reference evidence="1 2" key="1">
    <citation type="journal article" date="2019" name="Sci. Rep.">
        <title>Orb-weaving spider Araneus ventricosus genome elucidates the spidroin gene catalogue.</title>
        <authorList>
            <person name="Kono N."/>
            <person name="Nakamura H."/>
            <person name="Ohtoshi R."/>
            <person name="Moran D.A.P."/>
            <person name="Shinohara A."/>
            <person name="Yoshida Y."/>
            <person name="Fujiwara M."/>
            <person name="Mori M."/>
            <person name="Tomita M."/>
            <person name="Arakawa K."/>
        </authorList>
    </citation>
    <scope>NUCLEOTIDE SEQUENCE [LARGE SCALE GENOMIC DNA]</scope>
</reference>
<name>A0A4Y2SUE4_ARAVE</name>
<comment type="caution">
    <text evidence="1">The sequence shown here is derived from an EMBL/GenBank/DDBJ whole genome shotgun (WGS) entry which is preliminary data.</text>
</comment>
<evidence type="ECO:0000313" key="1">
    <source>
        <dbReference type="EMBL" id="GBN90809.1"/>
    </source>
</evidence>
<sequence length="95" mass="11196">MATRWILINFNFPTLHSRKGRMSASRSFFLCATVKPVTLWGFHGPKRDSLLWNVQKEDLLREIKAHVAEAFRAFPKDPVCFLLDHAFDYWEDISR</sequence>
<dbReference type="AlphaFoldDB" id="A0A4Y2SUE4"/>
<gene>
    <name evidence="1" type="ORF">AVEN_75359_1</name>
</gene>
<dbReference type="EMBL" id="BGPR01023551">
    <property type="protein sequence ID" value="GBN90809.1"/>
    <property type="molecule type" value="Genomic_DNA"/>
</dbReference>
<keyword evidence="2" id="KW-1185">Reference proteome</keyword>
<protein>
    <submittedName>
        <fullName evidence="1">Uncharacterized protein</fullName>
    </submittedName>
</protein>
<dbReference type="Proteomes" id="UP000499080">
    <property type="component" value="Unassembled WGS sequence"/>
</dbReference>
<proteinExistence type="predicted"/>